<protein>
    <submittedName>
        <fullName evidence="1">Uncharacterized protein</fullName>
    </submittedName>
</protein>
<dbReference type="Proteomes" id="UP000308600">
    <property type="component" value="Unassembled WGS sequence"/>
</dbReference>
<gene>
    <name evidence="1" type="ORF">BDN72DRAFT_230546</name>
</gene>
<proteinExistence type="predicted"/>
<accession>A0ACD3BFE1</accession>
<evidence type="ECO:0000313" key="2">
    <source>
        <dbReference type="Proteomes" id="UP000308600"/>
    </source>
</evidence>
<dbReference type="EMBL" id="ML208260">
    <property type="protein sequence ID" value="TFK76332.1"/>
    <property type="molecule type" value="Genomic_DNA"/>
</dbReference>
<keyword evidence="2" id="KW-1185">Reference proteome</keyword>
<sequence length="250" mass="25449">MLCVSLISVLAALLPVAASQEATCIPGPLFSWSLNSQEQTPCTVAASLLAPCSGGNYGVSPLVSGGFYNGPTIAQANPCQCNTVVYSLMSACGACQNHQYASWSTWSGNCAQVTVGSYPGSLPQGVHVPAWAYFDIKSNGTFDQGAARGSTNLTESTAMSAPMNTAPDASPTSSHAPSGSSIPAAEGPTHSSKTIIIGIAGGMGGLIGFLALLGLYASCRRSSHFRGVRLSSKSEPEMASVPNTKPSVPA</sequence>
<name>A0ACD3BFE1_9AGAR</name>
<reference evidence="1 2" key="1">
    <citation type="journal article" date="2019" name="Nat. Ecol. Evol.">
        <title>Megaphylogeny resolves global patterns of mushroom evolution.</title>
        <authorList>
            <person name="Varga T."/>
            <person name="Krizsan K."/>
            <person name="Foldi C."/>
            <person name="Dima B."/>
            <person name="Sanchez-Garcia M."/>
            <person name="Sanchez-Ramirez S."/>
            <person name="Szollosi G.J."/>
            <person name="Szarkandi J.G."/>
            <person name="Papp V."/>
            <person name="Albert L."/>
            <person name="Andreopoulos W."/>
            <person name="Angelini C."/>
            <person name="Antonin V."/>
            <person name="Barry K.W."/>
            <person name="Bougher N.L."/>
            <person name="Buchanan P."/>
            <person name="Buyck B."/>
            <person name="Bense V."/>
            <person name="Catcheside P."/>
            <person name="Chovatia M."/>
            <person name="Cooper J."/>
            <person name="Damon W."/>
            <person name="Desjardin D."/>
            <person name="Finy P."/>
            <person name="Geml J."/>
            <person name="Haridas S."/>
            <person name="Hughes K."/>
            <person name="Justo A."/>
            <person name="Karasinski D."/>
            <person name="Kautmanova I."/>
            <person name="Kiss B."/>
            <person name="Kocsube S."/>
            <person name="Kotiranta H."/>
            <person name="LaButti K.M."/>
            <person name="Lechner B.E."/>
            <person name="Liimatainen K."/>
            <person name="Lipzen A."/>
            <person name="Lukacs Z."/>
            <person name="Mihaltcheva S."/>
            <person name="Morgado L.N."/>
            <person name="Niskanen T."/>
            <person name="Noordeloos M.E."/>
            <person name="Ohm R.A."/>
            <person name="Ortiz-Santana B."/>
            <person name="Ovrebo C."/>
            <person name="Racz N."/>
            <person name="Riley R."/>
            <person name="Savchenko A."/>
            <person name="Shiryaev A."/>
            <person name="Soop K."/>
            <person name="Spirin V."/>
            <person name="Szebenyi C."/>
            <person name="Tomsovsky M."/>
            <person name="Tulloss R.E."/>
            <person name="Uehling J."/>
            <person name="Grigoriev I.V."/>
            <person name="Vagvolgyi C."/>
            <person name="Papp T."/>
            <person name="Martin F.M."/>
            <person name="Miettinen O."/>
            <person name="Hibbett D.S."/>
            <person name="Nagy L.G."/>
        </authorList>
    </citation>
    <scope>NUCLEOTIDE SEQUENCE [LARGE SCALE GENOMIC DNA]</scope>
    <source>
        <strain evidence="1 2">NL-1719</strain>
    </source>
</reference>
<organism evidence="1 2">
    <name type="scientific">Pluteus cervinus</name>
    <dbReference type="NCBI Taxonomy" id="181527"/>
    <lineage>
        <taxon>Eukaryota</taxon>
        <taxon>Fungi</taxon>
        <taxon>Dikarya</taxon>
        <taxon>Basidiomycota</taxon>
        <taxon>Agaricomycotina</taxon>
        <taxon>Agaricomycetes</taxon>
        <taxon>Agaricomycetidae</taxon>
        <taxon>Agaricales</taxon>
        <taxon>Pluteineae</taxon>
        <taxon>Pluteaceae</taxon>
        <taxon>Pluteus</taxon>
    </lineage>
</organism>
<evidence type="ECO:0000313" key="1">
    <source>
        <dbReference type="EMBL" id="TFK76332.1"/>
    </source>
</evidence>